<name>A0A4Y2EAW3_ARAVE</name>
<dbReference type="AlphaFoldDB" id="A0A4Y2EAW3"/>
<organism evidence="1 2">
    <name type="scientific">Araneus ventricosus</name>
    <name type="common">Orbweaver spider</name>
    <name type="synonym">Epeira ventricosa</name>
    <dbReference type="NCBI Taxonomy" id="182803"/>
    <lineage>
        <taxon>Eukaryota</taxon>
        <taxon>Metazoa</taxon>
        <taxon>Ecdysozoa</taxon>
        <taxon>Arthropoda</taxon>
        <taxon>Chelicerata</taxon>
        <taxon>Arachnida</taxon>
        <taxon>Araneae</taxon>
        <taxon>Araneomorphae</taxon>
        <taxon>Entelegynae</taxon>
        <taxon>Araneoidea</taxon>
        <taxon>Araneidae</taxon>
        <taxon>Araneus</taxon>
    </lineage>
</organism>
<reference evidence="1 2" key="1">
    <citation type="journal article" date="2019" name="Sci. Rep.">
        <title>Orb-weaving spider Araneus ventricosus genome elucidates the spidroin gene catalogue.</title>
        <authorList>
            <person name="Kono N."/>
            <person name="Nakamura H."/>
            <person name="Ohtoshi R."/>
            <person name="Moran D.A.P."/>
            <person name="Shinohara A."/>
            <person name="Yoshida Y."/>
            <person name="Fujiwara M."/>
            <person name="Mori M."/>
            <person name="Tomita M."/>
            <person name="Arakawa K."/>
        </authorList>
    </citation>
    <scope>NUCLEOTIDE SEQUENCE [LARGE SCALE GENOMIC DNA]</scope>
</reference>
<proteinExistence type="predicted"/>
<sequence>MHTAFTQNPPAEGNPAKLRYNSRTRTWILLYEIYHSLLNVRSPYCLFTALWKERMPDNRWCRCPKSLLLGVLSYRQENNPKQGCLK</sequence>
<accession>A0A4Y2EAW3</accession>
<gene>
    <name evidence="1" type="ORF">AVEN_50338_1</name>
</gene>
<evidence type="ECO:0000313" key="1">
    <source>
        <dbReference type="EMBL" id="GBM24994.1"/>
    </source>
</evidence>
<dbReference type="Proteomes" id="UP000499080">
    <property type="component" value="Unassembled WGS sequence"/>
</dbReference>
<comment type="caution">
    <text evidence="1">The sequence shown here is derived from an EMBL/GenBank/DDBJ whole genome shotgun (WGS) entry which is preliminary data.</text>
</comment>
<keyword evidence="2" id="KW-1185">Reference proteome</keyword>
<dbReference type="EMBL" id="BGPR01000530">
    <property type="protein sequence ID" value="GBM24994.1"/>
    <property type="molecule type" value="Genomic_DNA"/>
</dbReference>
<protein>
    <submittedName>
        <fullName evidence="1">Uncharacterized protein</fullName>
    </submittedName>
</protein>
<evidence type="ECO:0000313" key="2">
    <source>
        <dbReference type="Proteomes" id="UP000499080"/>
    </source>
</evidence>